<sequence>MNFNLALLVSVIASAAAWNYYPGQEAVPRPELPFPSIDPNAQDLDIMRVVQVNERLAVIRRKHNVGTSYRCLSALKQSGSGTGPYEYNLKARNGIHTEDKYEDFKVEVTLKPLGVTTPGYKATYMQKGKEITLTLKNADQQNKCFVLFADYGQNQGGCELLLRKSALSQDIPADCLSYYENQCGGVSIQLYEEGCKYEDVPELVPIEGVPGIPF</sequence>
<dbReference type="EMBL" id="GBBM01004393">
    <property type="protein sequence ID" value="JAC31025.1"/>
    <property type="molecule type" value="mRNA"/>
</dbReference>
<proteinExistence type="evidence at transcript level"/>
<feature type="signal peptide" evidence="1">
    <location>
        <begin position="1"/>
        <end position="17"/>
    </location>
</feature>
<dbReference type="Gene3D" id="2.40.128.20">
    <property type="match status" value="1"/>
</dbReference>
<dbReference type="InterPro" id="IPR002970">
    <property type="entry name" value="Tick_his-bd"/>
</dbReference>
<dbReference type="SUPFAM" id="SSF50814">
    <property type="entry name" value="Lipocalins"/>
    <property type="match status" value="1"/>
</dbReference>
<dbReference type="AlphaFoldDB" id="A0A023GE74"/>
<dbReference type="GO" id="GO:0043176">
    <property type="term" value="F:amine binding"/>
    <property type="evidence" value="ECO:0007669"/>
    <property type="project" value="InterPro"/>
</dbReference>
<reference evidence="2" key="1">
    <citation type="submission" date="2014-03" db="EMBL/GenBank/DDBJ databases">
        <title>The sialotranscriptome of Amblyomma triste, Amblyomma parvum and Amblyomma cajennense ticks, uncovered by 454-based RNA-seq.</title>
        <authorList>
            <person name="Garcia G.R."/>
            <person name="Gardinassi L.G."/>
            <person name="Ribeiro J.M."/>
            <person name="Anatriello E."/>
            <person name="Ferreira B.R."/>
            <person name="Moreira H.N."/>
            <person name="Mafra C."/>
            <person name="Olegario M.M."/>
            <person name="Szabo P.J."/>
            <person name="Miranda-Santos I.K."/>
            <person name="Maruyama S.R."/>
        </authorList>
    </citation>
    <scope>NUCLEOTIDE SEQUENCE</scope>
    <source>
        <strain evidence="2">Mato Grasso do Sul</strain>
        <tissue evidence="2">Salivary glands</tissue>
    </source>
</reference>
<feature type="chain" id="PRO_5001517740" evidence="1">
    <location>
        <begin position="18"/>
        <end position="214"/>
    </location>
</feature>
<protein>
    <submittedName>
        <fullName evidence="2">Putative licpodalin-4 1</fullName>
    </submittedName>
</protein>
<dbReference type="InterPro" id="IPR012674">
    <property type="entry name" value="Calycin"/>
</dbReference>
<dbReference type="GO" id="GO:0030682">
    <property type="term" value="P:symbiont-mediated perturbation of host defenses"/>
    <property type="evidence" value="ECO:0007669"/>
    <property type="project" value="InterPro"/>
</dbReference>
<dbReference type="Pfam" id="PF02098">
    <property type="entry name" value="His_binding"/>
    <property type="match status" value="1"/>
</dbReference>
<name>A0A023GE74_AMBTT</name>
<evidence type="ECO:0000313" key="2">
    <source>
        <dbReference type="EMBL" id="JAC31025.1"/>
    </source>
</evidence>
<keyword evidence="1" id="KW-0732">Signal</keyword>
<evidence type="ECO:0000256" key="1">
    <source>
        <dbReference type="SAM" id="SignalP"/>
    </source>
</evidence>
<organism evidence="2">
    <name type="scientific">Amblyomma triste</name>
    <name type="common">Neotropical tick</name>
    <dbReference type="NCBI Taxonomy" id="251400"/>
    <lineage>
        <taxon>Eukaryota</taxon>
        <taxon>Metazoa</taxon>
        <taxon>Ecdysozoa</taxon>
        <taxon>Arthropoda</taxon>
        <taxon>Chelicerata</taxon>
        <taxon>Arachnida</taxon>
        <taxon>Acari</taxon>
        <taxon>Parasitiformes</taxon>
        <taxon>Ixodida</taxon>
        <taxon>Ixodoidea</taxon>
        <taxon>Ixodidae</taxon>
        <taxon>Amblyomminae</taxon>
        <taxon>Amblyomma</taxon>
    </lineage>
</organism>
<accession>A0A023GE74</accession>